<organism evidence="7 8">
    <name type="scientific">Absicoccus intestinalis</name>
    <dbReference type="NCBI Taxonomy" id="2926319"/>
    <lineage>
        <taxon>Bacteria</taxon>
        <taxon>Bacillati</taxon>
        <taxon>Bacillota</taxon>
        <taxon>Erysipelotrichia</taxon>
        <taxon>Erysipelotrichales</taxon>
        <taxon>Erysipelotrichaceae</taxon>
        <taxon>Absicoccus</taxon>
    </lineage>
</organism>
<dbReference type="PANTHER" id="PTHR43095">
    <property type="entry name" value="SUGAR KINASE"/>
    <property type="match status" value="1"/>
</dbReference>
<dbReference type="EMBL" id="JALBUS010000002">
    <property type="protein sequence ID" value="MDX8416510.1"/>
    <property type="molecule type" value="Genomic_DNA"/>
</dbReference>
<name>A0ABU4WIX7_9FIRM</name>
<dbReference type="InterPro" id="IPR018485">
    <property type="entry name" value="FGGY_C"/>
</dbReference>
<comment type="similarity">
    <text evidence="1 4">Belongs to the FGGY kinase family.</text>
</comment>
<keyword evidence="2 4" id="KW-0808">Transferase</keyword>
<dbReference type="SUPFAM" id="SSF53067">
    <property type="entry name" value="Actin-like ATPase domain"/>
    <property type="match status" value="2"/>
</dbReference>
<dbReference type="InterPro" id="IPR018484">
    <property type="entry name" value="FGGY_N"/>
</dbReference>
<evidence type="ECO:0000259" key="6">
    <source>
        <dbReference type="Pfam" id="PF02782"/>
    </source>
</evidence>
<reference evidence="7 8" key="1">
    <citation type="submission" date="2022-03" db="EMBL/GenBank/DDBJ databases">
        <title>Novel taxa within the pig intestine.</title>
        <authorList>
            <person name="Wylensek D."/>
            <person name="Bishof K."/>
            <person name="Afrizal A."/>
            <person name="Clavel T."/>
        </authorList>
    </citation>
    <scope>NUCLEOTIDE SEQUENCE [LARGE SCALE GENOMIC DNA]</scope>
    <source>
        <strain evidence="7 8">Cla-KB-P134</strain>
    </source>
</reference>
<feature type="domain" description="Carbohydrate kinase FGGY C-terminal" evidence="6">
    <location>
        <begin position="262"/>
        <end position="448"/>
    </location>
</feature>
<feature type="domain" description="Carbohydrate kinase FGGY N-terminal" evidence="5">
    <location>
        <begin position="4"/>
        <end position="247"/>
    </location>
</feature>
<protein>
    <submittedName>
        <fullName evidence="7">FGGY family carbohydrate kinase</fullName>
    </submittedName>
</protein>
<evidence type="ECO:0000256" key="3">
    <source>
        <dbReference type="ARBA" id="ARBA00022777"/>
    </source>
</evidence>
<gene>
    <name evidence="7" type="ORF">MOZ64_01430</name>
</gene>
<dbReference type="Pfam" id="PF00370">
    <property type="entry name" value="FGGY_N"/>
    <property type="match status" value="1"/>
</dbReference>
<dbReference type="GO" id="GO:0016301">
    <property type="term" value="F:kinase activity"/>
    <property type="evidence" value="ECO:0007669"/>
    <property type="project" value="UniProtKB-KW"/>
</dbReference>
<dbReference type="Pfam" id="PF02782">
    <property type="entry name" value="FGGY_C"/>
    <property type="match status" value="1"/>
</dbReference>
<dbReference type="InterPro" id="IPR043129">
    <property type="entry name" value="ATPase_NBD"/>
</dbReference>
<dbReference type="InterPro" id="IPR050406">
    <property type="entry name" value="FGGY_Carb_Kinase"/>
</dbReference>
<comment type="caution">
    <text evidence="7">The sequence shown here is derived from an EMBL/GenBank/DDBJ whole genome shotgun (WGS) entry which is preliminary data.</text>
</comment>
<evidence type="ECO:0000313" key="7">
    <source>
        <dbReference type="EMBL" id="MDX8416510.1"/>
    </source>
</evidence>
<dbReference type="Gene3D" id="3.30.420.40">
    <property type="match status" value="2"/>
</dbReference>
<sequence length="521" mass="57858">MTRYLIGMDCGTTNIKAIIMSEEGKRMAEASRPSTFLNPGPNMHEQDANEWWKQAKEIFHSLMSQIDIHVAKNICGISISSHTVSMLPLDKDGQPLRNALTYQDGRSARQMYQILVKMGFDHFVNTVGGQPSVAFLPCKLLWFKENEPELFAKTECFLQASSFINFKLTGQKTTDIDQASRTQCLDMNTMEWSKEIGDIIGIDLDRYLPKPVPVDEIIGYVTQQASFETGLPEGIPVVAGCSDAMASMYATGLSKLGEAGESSGTTSLVFIGSEVKSSLDVPVVTRPCSIDGIPWIFDAPIQTSGAALKWFIDSYAINEKIMCEQNKTNIYNYLNERSLETSPGSNGLFFFPYLLGERAPLWNDYARGMFIGLSMDTSKDDLIRSVFEGTAYALRHVVETVKESGGRCDALRICGGGAKSKTWSKIKASMLHCPVYLLNEESGDVPVGDVLIVGHKLGIFPDLTKAVESIVKVDEVIEPDPEWEEIYDILYPYFVSMYNSLDPNLRALRADLEKVQNVLSK</sequence>
<accession>A0ABU4WIX7</accession>
<dbReference type="CDD" id="cd07808">
    <property type="entry name" value="ASKHA_NBD_FGGY_EcXK-like"/>
    <property type="match status" value="1"/>
</dbReference>
<proteinExistence type="inferred from homology"/>
<dbReference type="RefSeq" id="WP_320324845.1">
    <property type="nucleotide sequence ID" value="NZ_JALBUS010000002.1"/>
</dbReference>
<evidence type="ECO:0000259" key="5">
    <source>
        <dbReference type="Pfam" id="PF00370"/>
    </source>
</evidence>
<dbReference type="InterPro" id="IPR000577">
    <property type="entry name" value="Carb_kinase_FGGY"/>
</dbReference>
<evidence type="ECO:0000313" key="8">
    <source>
        <dbReference type="Proteomes" id="UP001285244"/>
    </source>
</evidence>
<evidence type="ECO:0000256" key="4">
    <source>
        <dbReference type="RuleBase" id="RU003733"/>
    </source>
</evidence>
<evidence type="ECO:0000256" key="2">
    <source>
        <dbReference type="ARBA" id="ARBA00022679"/>
    </source>
</evidence>
<evidence type="ECO:0000256" key="1">
    <source>
        <dbReference type="ARBA" id="ARBA00009156"/>
    </source>
</evidence>
<dbReference type="Proteomes" id="UP001285244">
    <property type="component" value="Unassembled WGS sequence"/>
</dbReference>
<dbReference type="PROSITE" id="PS00445">
    <property type="entry name" value="FGGY_KINASES_2"/>
    <property type="match status" value="1"/>
</dbReference>
<dbReference type="PIRSF" id="PIRSF000538">
    <property type="entry name" value="GlpK"/>
    <property type="match status" value="1"/>
</dbReference>
<keyword evidence="8" id="KW-1185">Reference proteome</keyword>
<keyword evidence="3 4" id="KW-0418">Kinase</keyword>
<dbReference type="InterPro" id="IPR018483">
    <property type="entry name" value="Carb_kinase_FGGY_CS"/>
</dbReference>